<dbReference type="Pfam" id="PF13091">
    <property type="entry name" value="PLDc_2"/>
    <property type="match status" value="2"/>
</dbReference>
<proteinExistence type="predicted"/>
<dbReference type="GO" id="GO:0016020">
    <property type="term" value="C:membrane"/>
    <property type="evidence" value="ECO:0007669"/>
    <property type="project" value="TreeGrafter"/>
</dbReference>
<name>A0A1Z4VP15_9GAMM</name>
<dbReference type="InterPro" id="IPR001736">
    <property type="entry name" value="PLipase_D/transphosphatidylase"/>
</dbReference>
<dbReference type="SMART" id="SM00155">
    <property type="entry name" value="PLDc"/>
    <property type="match status" value="2"/>
</dbReference>
<dbReference type="GO" id="GO:0008808">
    <property type="term" value="F:cardiolipin synthase activity"/>
    <property type="evidence" value="ECO:0007669"/>
    <property type="project" value="TreeGrafter"/>
</dbReference>
<sequence length="389" mass="44463">MPYQRLWASVARVKTPHPKLDLPWRGGNEFGLLIDGKAIFPVMLEAIAQARRSVWLETYLAESGQVATQFIQTLQAAARRGVTIRVMLDDFGARGLNRADKTALQGPGMRLHLYNPLDYGRLRRNLLRDHRKILVVDDAIAFTGGWGLTDGFSPDSAAPWRETGIRIRGPNVGDWAELFTANWGAATGEALPAVPGPAPLAPGQQGRVAVAMRRPYTEIKRHLLRRIRRCRERLWVSTGYFVPAWKLRRALARAARQGRDVRLLLPGPLTDHPGVRFAGRRHYTRLLRAGVRIFEYQPRILHQKVVLCDDWSSIGSSNLDRWNFRWNLEANQEVEDAAFAAGVMAMLEADLQQSREIRLYDWLRRPRLERLREYLFGLLDQLSERAIRR</sequence>
<dbReference type="InterPro" id="IPR025202">
    <property type="entry name" value="PLD-like_dom"/>
</dbReference>
<keyword evidence="3" id="KW-1185">Reference proteome</keyword>
<evidence type="ECO:0000313" key="2">
    <source>
        <dbReference type="EMBL" id="BAZ93162.1"/>
    </source>
</evidence>
<reference evidence="2 3" key="1">
    <citation type="submission" date="2017-05" db="EMBL/GenBank/DDBJ databases">
        <title>Thiocyanate degradation by Thiohalobacter thiocyanaticus FOKN1.</title>
        <authorList>
            <person name="Oshiki M."/>
            <person name="Fukushima T."/>
            <person name="Kawano S."/>
            <person name="Nakagawa J."/>
        </authorList>
    </citation>
    <scope>NUCLEOTIDE SEQUENCE [LARGE SCALE GENOMIC DNA]</scope>
    <source>
        <strain evidence="2 3">FOKN1</strain>
    </source>
</reference>
<dbReference type="KEGG" id="ttc:FOKN1_0760"/>
<dbReference type="Proteomes" id="UP000218765">
    <property type="component" value="Chromosome"/>
</dbReference>
<dbReference type="SUPFAM" id="SSF56024">
    <property type="entry name" value="Phospholipase D/nuclease"/>
    <property type="match status" value="2"/>
</dbReference>
<feature type="domain" description="PLD phosphodiesterase" evidence="1">
    <location>
        <begin position="297"/>
        <end position="323"/>
    </location>
</feature>
<dbReference type="PANTHER" id="PTHR21248:SF23">
    <property type="entry name" value="CARDIOLIPIN SYNTHASE B"/>
    <property type="match status" value="1"/>
</dbReference>
<dbReference type="EMBL" id="AP018052">
    <property type="protein sequence ID" value="BAZ93162.1"/>
    <property type="molecule type" value="Genomic_DNA"/>
</dbReference>
<dbReference type="PROSITE" id="PS50035">
    <property type="entry name" value="PLD"/>
    <property type="match status" value="2"/>
</dbReference>
<dbReference type="AlphaFoldDB" id="A0A1Z4VP15"/>
<dbReference type="GO" id="GO:0032049">
    <property type="term" value="P:cardiolipin biosynthetic process"/>
    <property type="evidence" value="ECO:0007669"/>
    <property type="project" value="UniProtKB-ARBA"/>
</dbReference>
<organism evidence="2 3">
    <name type="scientific">Thiohalobacter thiocyanaticus</name>
    <dbReference type="NCBI Taxonomy" id="585455"/>
    <lineage>
        <taxon>Bacteria</taxon>
        <taxon>Pseudomonadati</taxon>
        <taxon>Pseudomonadota</taxon>
        <taxon>Gammaproteobacteria</taxon>
        <taxon>Thiohalobacterales</taxon>
        <taxon>Thiohalobacteraceae</taxon>
        <taxon>Thiohalobacter</taxon>
    </lineage>
</organism>
<dbReference type="Gene3D" id="3.30.870.10">
    <property type="entry name" value="Endonuclease Chain A"/>
    <property type="match status" value="2"/>
</dbReference>
<dbReference type="PANTHER" id="PTHR21248">
    <property type="entry name" value="CARDIOLIPIN SYNTHASE"/>
    <property type="match status" value="1"/>
</dbReference>
<gene>
    <name evidence="2" type="ORF">FOKN1_0760</name>
</gene>
<accession>A0A1Z4VP15</accession>
<evidence type="ECO:0000259" key="1">
    <source>
        <dbReference type="PROSITE" id="PS50035"/>
    </source>
</evidence>
<dbReference type="CDD" id="cd09110">
    <property type="entry name" value="PLDc_CLS_1"/>
    <property type="match status" value="1"/>
</dbReference>
<feature type="domain" description="PLD phosphodiesterase" evidence="1">
    <location>
        <begin position="125"/>
        <end position="152"/>
    </location>
</feature>
<protein>
    <submittedName>
        <fullName evidence="2">Phospholipase D/transphosphatidylase</fullName>
    </submittedName>
</protein>
<evidence type="ECO:0000313" key="3">
    <source>
        <dbReference type="Proteomes" id="UP000218765"/>
    </source>
</evidence>